<sequence length="202" mass="22997">MSSRSYPAPAMESTESSSASLNHQSHPSKHETGLLVLIPDKIDVEEEARLYDELEEDEDVPPPSRSAQPPSIFSHDIWLGDHSGQSSAFSRDVMISGWTNVGDELVGAFVVYDCAIRTKEGTTIHTHKRYSAFVELYHALKRTLPHHLLHFIPPLPPKSPFARYRPVFLDRRRRQLQYWLSAVLLHPEIGACQAVRYWVVDQ</sequence>
<reference evidence="12 13" key="1">
    <citation type="submission" date="2014-04" db="EMBL/GenBank/DDBJ databases">
        <authorList>
            <consortium name="DOE Joint Genome Institute"/>
            <person name="Kuo A."/>
            <person name="Kohler A."/>
            <person name="Nagy L.G."/>
            <person name="Floudas D."/>
            <person name="Copeland A."/>
            <person name="Barry K.W."/>
            <person name="Cichocki N."/>
            <person name="Veneault-Fourrey C."/>
            <person name="LaButti K."/>
            <person name="Lindquist E.A."/>
            <person name="Lipzen A."/>
            <person name="Lundell T."/>
            <person name="Morin E."/>
            <person name="Murat C."/>
            <person name="Sun H."/>
            <person name="Tunlid A."/>
            <person name="Henrissat B."/>
            <person name="Grigoriev I.V."/>
            <person name="Hibbett D.S."/>
            <person name="Martin F."/>
            <person name="Nordberg H.P."/>
            <person name="Cantor M.N."/>
            <person name="Hua S.X."/>
        </authorList>
    </citation>
    <scope>NUCLEOTIDE SEQUENCE [LARGE SCALE GENOMIC DNA]</scope>
    <source>
        <strain evidence="12 13">Foug A</strain>
    </source>
</reference>
<dbReference type="HOGENOM" id="CLU_078839_0_0_1"/>
<protein>
    <recommendedName>
        <fullName evidence="8">Endosomal/vacuolar adapter protein YPT35</fullName>
    </recommendedName>
    <alternativeName>
        <fullName evidence="9">PX domain-containing protein YPT35</fullName>
    </alternativeName>
</protein>
<dbReference type="AlphaFoldDB" id="A0A0C2ZLU6"/>
<evidence type="ECO:0000256" key="5">
    <source>
        <dbReference type="ARBA" id="ARBA00022753"/>
    </source>
</evidence>
<evidence type="ECO:0000256" key="4">
    <source>
        <dbReference type="ARBA" id="ARBA00022554"/>
    </source>
</evidence>
<dbReference type="Gene3D" id="3.30.1520.10">
    <property type="entry name" value="Phox-like domain"/>
    <property type="match status" value="1"/>
</dbReference>
<evidence type="ECO:0000256" key="7">
    <source>
        <dbReference type="ARBA" id="ARBA00033728"/>
    </source>
</evidence>
<evidence type="ECO:0000259" key="11">
    <source>
        <dbReference type="PROSITE" id="PS50195"/>
    </source>
</evidence>
<feature type="compositionally biased region" description="Polar residues" evidence="10">
    <location>
        <begin position="13"/>
        <end position="25"/>
    </location>
</feature>
<evidence type="ECO:0000256" key="1">
    <source>
        <dbReference type="ARBA" id="ARBA00004148"/>
    </source>
</evidence>
<dbReference type="SMART" id="SM00312">
    <property type="entry name" value="PX"/>
    <property type="match status" value="1"/>
</dbReference>
<dbReference type="GO" id="GO:0005774">
    <property type="term" value="C:vacuolar membrane"/>
    <property type="evidence" value="ECO:0007669"/>
    <property type="project" value="UniProtKB-SubCell"/>
</dbReference>
<feature type="domain" description="PX" evidence="11">
    <location>
        <begin position="90"/>
        <end position="202"/>
    </location>
</feature>
<evidence type="ECO:0000256" key="6">
    <source>
        <dbReference type="ARBA" id="ARBA00023136"/>
    </source>
</evidence>
<dbReference type="InterPro" id="IPR001683">
    <property type="entry name" value="PX_dom"/>
</dbReference>
<comment type="similarity">
    <text evidence="3">Belongs to the YPT35 family.</text>
</comment>
<dbReference type="InParanoid" id="A0A0C2ZLU6"/>
<name>A0A0C2ZLU6_9AGAM</name>
<dbReference type="InterPro" id="IPR037917">
    <property type="entry name" value="Ypt35_PX"/>
</dbReference>
<dbReference type="EMBL" id="KN822042">
    <property type="protein sequence ID" value="KIM62543.1"/>
    <property type="molecule type" value="Genomic_DNA"/>
</dbReference>
<comment type="subcellular location">
    <subcellularLocation>
        <location evidence="2">Endosome</location>
    </subcellularLocation>
    <subcellularLocation>
        <location evidence="1">Vacuole membrane</location>
        <topology evidence="1">Peripheral membrane protein</topology>
    </subcellularLocation>
</comment>
<dbReference type="PROSITE" id="PS50195">
    <property type="entry name" value="PX"/>
    <property type="match status" value="1"/>
</dbReference>
<evidence type="ECO:0000256" key="3">
    <source>
        <dbReference type="ARBA" id="ARBA00007426"/>
    </source>
</evidence>
<dbReference type="GO" id="GO:0032266">
    <property type="term" value="F:phosphatidylinositol-3-phosphate binding"/>
    <property type="evidence" value="ECO:0007669"/>
    <property type="project" value="InterPro"/>
</dbReference>
<dbReference type="OrthoDB" id="10254720at2759"/>
<evidence type="ECO:0000256" key="10">
    <source>
        <dbReference type="SAM" id="MobiDB-lite"/>
    </source>
</evidence>
<proteinExistence type="inferred from homology"/>
<evidence type="ECO:0000313" key="13">
    <source>
        <dbReference type="Proteomes" id="UP000053989"/>
    </source>
</evidence>
<organism evidence="12 13">
    <name type="scientific">Scleroderma citrinum Foug A</name>
    <dbReference type="NCBI Taxonomy" id="1036808"/>
    <lineage>
        <taxon>Eukaryota</taxon>
        <taxon>Fungi</taxon>
        <taxon>Dikarya</taxon>
        <taxon>Basidiomycota</taxon>
        <taxon>Agaricomycotina</taxon>
        <taxon>Agaricomycetes</taxon>
        <taxon>Agaricomycetidae</taxon>
        <taxon>Boletales</taxon>
        <taxon>Sclerodermatineae</taxon>
        <taxon>Sclerodermataceae</taxon>
        <taxon>Scleroderma</taxon>
    </lineage>
</organism>
<feature type="region of interest" description="Disordered" evidence="10">
    <location>
        <begin position="1"/>
        <end position="68"/>
    </location>
</feature>
<dbReference type="CDD" id="cd07280">
    <property type="entry name" value="PX_YPT35"/>
    <property type="match status" value="1"/>
</dbReference>
<dbReference type="STRING" id="1036808.A0A0C2ZLU6"/>
<keyword evidence="4" id="KW-0926">Vacuole</keyword>
<dbReference type="Pfam" id="PF00787">
    <property type="entry name" value="PX"/>
    <property type="match status" value="1"/>
</dbReference>
<comment type="function">
    <text evidence="7">Recruits the lipid transfer protein VPS13 to endosomal and vacuolar membranes.</text>
</comment>
<keyword evidence="13" id="KW-1185">Reference proteome</keyword>
<reference evidence="13" key="2">
    <citation type="submission" date="2015-01" db="EMBL/GenBank/DDBJ databases">
        <title>Evolutionary Origins and Diversification of the Mycorrhizal Mutualists.</title>
        <authorList>
            <consortium name="DOE Joint Genome Institute"/>
            <consortium name="Mycorrhizal Genomics Consortium"/>
            <person name="Kohler A."/>
            <person name="Kuo A."/>
            <person name="Nagy L.G."/>
            <person name="Floudas D."/>
            <person name="Copeland A."/>
            <person name="Barry K.W."/>
            <person name="Cichocki N."/>
            <person name="Veneault-Fourrey C."/>
            <person name="LaButti K."/>
            <person name="Lindquist E.A."/>
            <person name="Lipzen A."/>
            <person name="Lundell T."/>
            <person name="Morin E."/>
            <person name="Murat C."/>
            <person name="Riley R."/>
            <person name="Ohm R."/>
            <person name="Sun H."/>
            <person name="Tunlid A."/>
            <person name="Henrissat B."/>
            <person name="Grigoriev I.V."/>
            <person name="Hibbett D.S."/>
            <person name="Martin F."/>
        </authorList>
    </citation>
    <scope>NUCLEOTIDE SEQUENCE [LARGE SCALE GENOMIC DNA]</scope>
    <source>
        <strain evidence="13">Foug A</strain>
    </source>
</reference>
<evidence type="ECO:0000256" key="8">
    <source>
        <dbReference type="ARBA" id="ARBA00033774"/>
    </source>
</evidence>
<dbReference type="SUPFAM" id="SSF64268">
    <property type="entry name" value="PX domain"/>
    <property type="match status" value="1"/>
</dbReference>
<dbReference type="InterPro" id="IPR036871">
    <property type="entry name" value="PX_dom_sf"/>
</dbReference>
<evidence type="ECO:0000256" key="2">
    <source>
        <dbReference type="ARBA" id="ARBA00004177"/>
    </source>
</evidence>
<keyword evidence="5" id="KW-0967">Endosome</keyword>
<keyword evidence="6" id="KW-0472">Membrane</keyword>
<evidence type="ECO:0000313" key="12">
    <source>
        <dbReference type="EMBL" id="KIM62543.1"/>
    </source>
</evidence>
<dbReference type="Proteomes" id="UP000053989">
    <property type="component" value="Unassembled WGS sequence"/>
</dbReference>
<dbReference type="GO" id="GO:0010008">
    <property type="term" value="C:endosome membrane"/>
    <property type="evidence" value="ECO:0007669"/>
    <property type="project" value="UniProtKB-SubCell"/>
</dbReference>
<dbReference type="PANTHER" id="PTHR10555">
    <property type="entry name" value="SORTING NEXIN"/>
    <property type="match status" value="1"/>
</dbReference>
<gene>
    <name evidence="12" type="ORF">SCLCIDRAFT_806663</name>
</gene>
<accession>A0A0C2ZLU6</accession>
<evidence type="ECO:0000256" key="9">
    <source>
        <dbReference type="ARBA" id="ARBA00033785"/>
    </source>
</evidence>
<dbReference type="PANTHER" id="PTHR10555:SF170">
    <property type="entry name" value="FI18122P1"/>
    <property type="match status" value="1"/>
</dbReference>